<name>A0AAV5RWU8_MAUHU</name>
<evidence type="ECO:0000313" key="17">
    <source>
        <dbReference type="EMBL" id="GMM56034.1"/>
    </source>
</evidence>
<dbReference type="AlphaFoldDB" id="A0AAV5RWU8"/>
<accession>A0AAV5RWU8</accession>
<dbReference type="Gene3D" id="3.30.160.60">
    <property type="entry name" value="Classic Zinc Finger"/>
    <property type="match status" value="2"/>
</dbReference>
<dbReference type="PROSITE" id="PS51183">
    <property type="entry name" value="JMJN"/>
    <property type="match status" value="1"/>
</dbReference>
<dbReference type="PROSITE" id="PS00028">
    <property type="entry name" value="ZINC_FINGER_C2H2_1"/>
    <property type="match status" value="1"/>
</dbReference>
<evidence type="ECO:0000256" key="12">
    <source>
        <dbReference type="PROSITE-ProRule" id="PRU00042"/>
    </source>
</evidence>
<evidence type="ECO:0000256" key="10">
    <source>
        <dbReference type="ARBA" id="ARBA00023163"/>
    </source>
</evidence>
<dbReference type="SMART" id="SM00558">
    <property type="entry name" value="JmjC"/>
    <property type="match status" value="1"/>
</dbReference>
<keyword evidence="10" id="KW-0804">Transcription</keyword>
<keyword evidence="4" id="KW-0479">Metal-binding</keyword>
<evidence type="ECO:0000256" key="6">
    <source>
        <dbReference type="ARBA" id="ARBA00022771"/>
    </source>
</evidence>
<evidence type="ECO:0000256" key="8">
    <source>
        <dbReference type="ARBA" id="ARBA00023015"/>
    </source>
</evidence>
<dbReference type="Pfam" id="PF00096">
    <property type="entry name" value="zf-C2H2"/>
    <property type="match status" value="1"/>
</dbReference>
<keyword evidence="18" id="KW-1185">Reference proteome</keyword>
<keyword evidence="3" id="KW-0597">Phosphoprotein</keyword>
<dbReference type="GO" id="GO:0051864">
    <property type="term" value="F:histone H3K36 demethylase activity"/>
    <property type="evidence" value="ECO:0007669"/>
    <property type="project" value="UniProtKB-ARBA"/>
</dbReference>
<dbReference type="SUPFAM" id="SSF57667">
    <property type="entry name" value="beta-beta-alpha zinc fingers"/>
    <property type="match status" value="1"/>
</dbReference>
<sequence>MMSSNSTFVTPDSFSDGGVPIFKPSFEQFSDFYRFVKACSPYGMQSGIVKVVPPQEWLQMLQSSKDGPTNLDLLKGVRIQRPIQQQISGEKGVYVVHNVEKSKSCDLVQWANLAHNYPLPSGGGVRDSSAPEKVEDIQQLADMFAPSAPTDPQFLSPERITFLENYYWKTLNFTTPLYGADSPGSLFDPELGIWNVARLPNVLDALDKPIPGVNEAYLYAGLWKASYTWHTEDKELFSINYIHHGAPKQWYSVPQSHHDAFMEYANELFQDEFKNCPEFLRHKQVLISPKNLREHGIPVNKVVHYQHEFVITFPRGLHAGFNYGLNIAESVNFATDDWFDIGEQAQPCRCVPDSVDIDVPRLRESWENSKNKRFNELLSHSSQELQNMHTSSSAGQILNREESAGPSDSLHTAMPSSSGIPTKESSMAPLFANLNMPNMSLRSTSPSINQPINQANPSLSRVSSPFLSRMMDLSNIIEPTLDDATLKRRLVSPQPLRQPQPQAQVHQQPQPQRFSQGQTPQGSMPLAPLAVRSFGTPSSALFDYNDDNLLALSLTSMANSGNSSPRMRKPMLNSPVDHFGNSSAGAQVGSSLRPLFSPSAANGMHQLAYETAPLSGSNSRLMNAVGYGNNNMGAGGSGGSSMNSPLLQSYPSNYNMPSPSAAPFIKRPKSSNIVTLNISRESSRSPIPMASLENQNQNQNQGIQNNNNSNNINSNNHLKYSSLNQIEQPGGRIPMDNNGMPLTKKQKLGKRILSSPSSGLATAIPITTALLSNNDASALTANNNNNNNRSNNKNNNSSIENSMEINDGRVKQEPNGRLQGTSVINTQPSKFASDEIVVSKFGKVYICQECKRQFSSGHHLTRHKKSVHSGEKPYSCPKCGKRFKRRDHVLQHLNKKIPCVPTAAEPMGA</sequence>
<dbReference type="InterPro" id="IPR036236">
    <property type="entry name" value="Znf_C2H2_sf"/>
</dbReference>
<keyword evidence="11" id="KW-0539">Nucleus</keyword>
<dbReference type="EMBL" id="BTGD01000006">
    <property type="protein sequence ID" value="GMM56034.1"/>
    <property type="molecule type" value="Genomic_DNA"/>
</dbReference>
<dbReference type="Proteomes" id="UP001377567">
    <property type="component" value="Unassembled WGS sequence"/>
</dbReference>
<feature type="compositionally biased region" description="Low complexity" evidence="13">
    <location>
        <begin position="697"/>
        <end position="716"/>
    </location>
</feature>
<evidence type="ECO:0000259" key="14">
    <source>
        <dbReference type="PROSITE" id="PS50157"/>
    </source>
</evidence>
<feature type="region of interest" description="Disordered" evidence="13">
    <location>
        <begin position="495"/>
        <end position="523"/>
    </location>
</feature>
<comment type="subcellular location">
    <subcellularLocation>
        <location evidence="1">Nucleus</location>
    </subcellularLocation>
</comment>
<feature type="compositionally biased region" description="Polar residues" evidence="13">
    <location>
        <begin position="717"/>
        <end position="727"/>
    </location>
</feature>
<proteinExistence type="predicted"/>
<comment type="caution">
    <text evidence="17">The sequence shown here is derived from an EMBL/GenBank/DDBJ whole genome shotgun (WGS) entry which is preliminary data.</text>
</comment>
<dbReference type="Pfam" id="PF02373">
    <property type="entry name" value="JmjC"/>
    <property type="match status" value="1"/>
</dbReference>
<keyword evidence="7" id="KW-0862">Zinc</keyword>
<dbReference type="PANTHER" id="PTHR10694:SF7">
    <property type="entry name" value="[HISTONE H3]-TRIMETHYL-L-LYSINE(9) DEMETHYLASE"/>
    <property type="match status" value="1"/>
</dbReference>
<keyword evidence="6 12" id="KW-0863">Zinc-finger</keyword>
<gene>
    <name evidence="17" type="ORF">DAKH74_026500</name>
</gene>
<keyword evidence="8" id="KW-0805">Transcription regulation</keyword>
<evidence type="ECO:0000256" key="13">
    <source>
        <dbReference type="SAM" id="MobiDB-lite"/>
    </source>
</evidence>
<organism evidence="17 18">
    <name type="scientific">Maudiozyma humilis</name>
    <name type="common">Sour dough yeast</name>
    <name type="synonym">Kazachstania humilis</name>
    <dbReference type="NCBI Taxonomy" id="51915"/>
    <lineage>
        <taxon>Eukaryota</taxon>
        <taxon>Fungi</taxon>
        <taxon>Dikarya</taxon>
        <taxon>Ascomycota</taxon>
        <taxon>Saccharomycotina</taxon>
        <taxon>Saccharomycetes</taxon>
        <taxon>Saccharomycetales</taxon>
        <taxon>Saccharomycetaceae</taxon>
        <taxon>Maudiozyma</taxon>
    </lineage>
</organism>
<dbReference type="FunFam" id="3.30.160.60:FF:001692">
    <property type="entry name" value="Transcriptional activator/repressor GIS1"/>
    <property type="match status" value="1"/>
</dbReference>
<dbReference type="SUPFAM" id="SSF51197">
    <property type="entry name" value="Clavaminate synthase-like"/>
    <property type="match status" value="1"/>
</dbReference>
<dbReference type="GO" id="GO:0000785">
    <property type="term" value="C:chromatin"/>
    <property type="evidence" value="ECO:0007669"/>
    <property type="project" value="TreeGrafter"/>
</dbReference>
<dbReference type="InterPro" id="IPR003347">
    <property type="entry name" value="JmjC_dom"/>
</dbReference>
<feature type="domain" description="JmjN" evidence="15">
    <location>
        <begin position="19"/>
        <end position="60"/>
    </location>
</feature>
<dbReference type="InterPro" id="IPR013087">
    <property type="entry name" value="Znf_C2H2_type"/>
</dbReference>
<dbReference type="PROSITE" id="PS50157">
    <property type="entry name" value="ZINC_FINGER_C2H2_2"/>
    <property type="match status" value="2"/>
</dbReference>
<protein>
    <submittedName>
        <fullName evidence="17">Rph1 protein</fullName>
    </submittedName>
</protein>
<evidence type="ECO:0000256" key="5">
    <source>
        <dbReference type="ARBA" id="ARBA00022737"/>
    </source>
</evidence>
<dbReference type="PROSITE" id="PS51184">
    <property type="entry name" value="JMJC"/>
    <property type="match status" value="1"/>
</dbReference>
<dbReference type="GO" id="GO:0043565">
    <property type="term" value="F:sequence-specific DNA binding"/>
    <property type="evidence" value="ECO:0007669"/>
    <property type="project" value="UniProtKB-ARBA"/>
</dbReference>
<dbReference type="GO" id="GO:0001227">
    <property type="term" value="F:DNA-binding transcription repressor activity, RNA polymerase II-specific"/>
    <property type="evidence" value="ECO:0007669"/>
    <property type="project" value="UniProtKB-ARBA"/>
</dbReference>
<evidence type="ECO:0000256" key="2">
    <source>
        <dbReference type="ARBA" id="ARBA00022491"/>
    </source>
</evidence>
<dbReference type="SMART" id="SM00355">
    <property type="entry name" value="ZnF_C2H2"/>
    <property type="match status" value="2"/>
</dbReference>
<keyword evidence="5" id="KW-0677">Repeat</keyword>
<feature type="compositionally biased region" description="Low complexity" evidence="13">
    <location>
        <begin position="495"/>
        <end position="518"/>
    </location>
</feature>
<dbReference type="SMART" id="SM00545">
    <property type="entry name" value="JmjN"/>
    <property type="match status" value="1"/>
</dbReference>
<dbReference type="InterPro" id="IPR003349">
    <property type="entry name" value="JmjN"/>
</dbReference>
<feature type="region of interest" description="Disordered" evidence="13">
    <location>
        <begin position="697"/>
        <end position="748"/>
    </location>
</feature>
<dbReference type="Gene3D" id="2.60.120.650">
    <property type="entry name" value="Cupin"/>
    <property type="match status" value="1"/>
</dbReference>
<dbReference type="Pfam" id="PF02375">
    <property type="entry name" value="JmjN"/>
    <property type="match status" value="1"/>
</dbReference>
<feature type="region of interest" description="Disordered" evidence="13">
    <location>
        <begin position="780"/>
        <end position="801"/>
    </location>
</feature>
<evidence type="ECO:0000256" key="11">
    <source>
        <dbReference type="ARBA" id="ARBA00023242"/>
    </source>
</evidence>
<dbReference type="GO" id="GO:0032454">
    <property type="term" value="F:histone H3K9 demethylase activity"/>
    <property type="evidence" value="ECO:0007669"/>
    <property type="project" value="TreeGrafter"/>
</dbReference>
<feature type="domain" description="C2H2-type" evidence="14">
    <location>
        <begin position="874"/>
        <end position="906"/>
    </location>
</feature>
<feature type="domain" description="C2H2-type" evidence="14">
    <location>
        <begin position="845"/>
        <end position="873"/>
    </location>
</feature>
<feature type="region of interest" description="Disordered" evidence="13">
    <location>
        <begin position="402"/>
        <end position="425"/>
    </location>
</feature>
<dbReference type="GO" id="GO:0005634">
    <property type="term" value="C:nucleus"/>
    <property type="evidence" value="ECO:0007669"/>
    <property type="project" value="UniProtKB-SubCell"/>
</dbReference>
<evidence type="ECO:0000313" key="18">
    <source>
        <dbReference type="Proteomes" id="UP001377567"/>
    </source>
</evidence>
<dbReference type="PANTHER" id="PTHR10694">
    <property type="entry name" value="LYSINE-SPECIFIC DEMETHYLASE"/>
    <property type="match status" value="1"/>
</dbReference>
<evidence type="ECO:0000256" key="7">
    <source>
        <dbReference type="ARBA" id="ARBA00022833"/>
    </source>
</evidence>
<keyword evidence="9" id="KW-0238">DNA-binding</keyword>
<feature type="compositionally biased region" description="Polar residues" evidence="13">
    <location>
        <begin position="414"/>
        <end position="425"/>
    </location>
</feature>
<keyword evidence="2" id="KW-0678">Repressor</keyword>
<evidence type="ECO:0000256" key="4">
    <source>
        <dbReference type="ARBA" id="ARBA00022723"/>
    </source>
</evidence>
<evidence type="ECO:0000259" key="16">
    <source>
        <dbReference type="PROSITE" id="PS51184"/>
    </source>
</evidence>
<evidence type="ECO:0000256" key="3">
    <source>
        <dbReference type="ARBA" id="ARBA00022553"/>
    </source>
</evidence>
<evidence type="ECO:0000259" key="15">
    <source>
        <dbReference type="PROSITE" id="PS51183"/>
    </source>
</evidence>
<feature type="domain" description="JmjC" evidence="16">
    <location>
        <begin position="188"/>
        <end position="350"/>
    </location>
</feature>
<dbReference type="GO" id="GO:0045944">
    <property type="term" value="P:positive regulation of transcription by RNA polymerase II"/>
    <property type="evidence" value="ECO:0007669"/>
    <property type="project" value="UniProtKB-ARBA"/>
</dbReference>
<evidence type="ECO:0000256" key="1">
    <source>
        <dbReference type="ARBA" id="ARBA00004123"/>
    </source>
</evidence>
<dbReference type="GO" id="GO:0008270">
    <property type="term" value="F:zinc ion binding"/>
    <property type="evidence" value="ECO:0007669"/>
    <property type="project" value="UniProtKB-KW"/>
</dbReference>
<evidence type="ECO:0000256" key="9">
    <source>
        <dbReference type="ARBA" id="ARBA00023125"/>
    </source>
</evidence>
<dbReference type="FunFam" id="3.30.160.60:FF:000100">
    <property type="entry name" value="Zinc finger 45-like"/>
    <property type="match status" value="1"/>
</dbReference>
<reference evidence="17 18" key="1">
    <citation type="journal article" date="2023" name="Elife">
        <title>Identification of key yeast species and microbe-microbe interactions impacting larval growth of Drosophila in the wild.</title>
        <authorList>
            <person name="Mure A."/>
            <person name="Sugiura Y."/>
            <person name="Maeda R."/>
            <person name="Honda K."/>
            <person name="Sakurai N."/>
            <person name="Takahashi Y."/>
            <person name="Watada M."/>
            <person name="Katoh T."/>
            <person name="Gotoh A."/>
            <person name="Gotoh Y."/>
            <person name="Taniguchi I."/>
            <person name="Nakamura K."/>
            <person name="Hayashi T."/>
            <person name="Katayama T."/>
            <person name="Uemura T."/>
            <person name="Hattori Y."/>
        </authorList>
    </citation>
    <scope>NUCLEOTIDE SEQUENCE [LARGE SCALE GENOMIC DNA]</scope>
    <source>
        <strain evidence="17 18">KH-74</strain>
    </source>
</reference>